<name>A0A6A2WVI3_HIBSY</name>
<dbReference type="GO" id="GO:0003676">
    <property type="term" value="F:nucleic acid binding"/>
    <property type="evidence" value="ECO:0007669"/>
    <property type="project" value="InterPro"/>
</dbReference>
<dbReference type="AlphaFoldDB" id="A0A6A2WVI3"/>
<dbReference type="PANTHER" id="PTHR47723">
    <property type="entry name" value="OS05G0353850 PROTEIN"/>
    <property type="match status" value="1"/>
</dbReference>
<dbReference type="Proteomes" id="UP000436088">
    <property type="component" value="Unassembled WGS sequence"/>
</dbReference>
<sequence length="84" mass="9282">MKILAYATCGGVLRDEKGRWKTGFFKFIGTCKTVEAELWGVLEGLSGACNIDRMANLARTGDGRCNVWTSPPDEIKALLQEEEN</sequence>
<accession>A0A6A2WVI3</accession>
<comment type="caution">
    <text evidence="2">The sequence shown here is derived from an EMBL/GenBank/DDBJ whole genome shotgun (WGS) entry which is preliminary data.</text>
</comment>
<protein>
    <recommendedName>
        <fullName evidence="1">RNase H type-1 domain-containing protein</fullName>
    </recommendedName>
</protein>
<evidence type="ECO:0000313" key="2">
    <source>
        <dbReference type="EMBL" id="KAE8653806.1"/>
    </source>
</evidence>
<reference evidence="2" key="1">
    <citation type="submission" date="2019-09" db="EMBL/GenBank/DDBJ databases">
        <title>Draft genome information of white flower Hibiscus syriacus.</title>
        <authorList>
            <person name="Kim Y.-M."/>
        </authorList>
    </citation>
    <scope>NUCLEOTIDE SEQUENCE [LARGE SCALE GENOMIC DNA]</scope>
    <source>
        <strain evidence="2">YM2019G1</strain>
    </source>
</reference>
<gene>
    <name evidence="2" type="ORF">F3Y22_tig00117056pilonHSYRG00225</name>
</gene>
<feature type="domain" description="RNase H type-1" evidence="1">
    <location>
        <begin position="6"/>
        <end position="50"/>
    </location>
</feature>
<evidence type="ECO:0000259" key="1">
    <source>
        <dbReference type="Pfam" id="PF13456"/>
    </source>
</evidence>
<dbReference type="GO" id="GO:0004523">
    <property type="term" value="F:RNA-DNA hybrid ribonuclease activity"/>
    <property type="evidence" value="ECO:0007669"/>
    <property type="project" value="InterPro"/>
</dbReference>
<dbReference type="Pfam" id="PF13456">
    <property type="entry name" value="RVT_3"/>
    <property type="match status" value="1"/>
</dbReference>
<dbReference type="InterPro" id="IPR053151">
    <property type="entry name" value="RNase_H-like"/>
</dbReference>
<dbReference type="InterPro" id="IPR002156">
    <property type="entry name" value="RNaseH_domain"/>
</dbReference>
<evidence type="ECO:0000313" key="3">
    <source>
        <dbReference type="Proteomes" id="UP000436088"/>
    </source>
</evidence>
<keyword evidence="3" id="KW-1185">Reference proteome</keyword>
<organism evidence="2 3">
    <name type="scientific">Hibiscus syriacus</name>
    <name type="common">Rose of Sharon</name>
    <dbReference type="NCBI Taxonomy" id="106335"/>
    <lineage>
        <taxon>Eukaryota</taxon>
        <taxon>Viridiplantae</taxon>
        <taxon>Streptophyta</taxon>
        <taxon>Embryophyta</taxon>
        <taxon>Tracheophyta</taxon>
        <taxon>Spermatophyta</taxon>
        <taxon>Magnoliopsida</taxon>
        <taxon>eudicotyledons</taxon>
        <taxon>Gunneridae</taxon>
        <taxon>Pentapetalae</taxon>
        <taxon>rosids</taxon>
        <taxon>malvids</taxon>
        <taxon>Malvales</taxon>
        <taxon>Malvaceae</taxon>
        <taxon>Malvoideae</taxon>
        <taxon>Hibiscus</taxon>
    </lineage>
</organism>
<proteinExistence type="predicted"/>
<dbReference type="PANTHER" id="PTHR47723:SF19">
    <property type="entry name" value="POLYNUCLEOTIDYL TRANSFERASE, RIBONUCLEASE H-LIKE SUPERFAMILY PROTEIN"/>
    <property type="match status" value="1"/>
</dbReference>
<dbReference type="EMBL" id="VEPZ02001788">
    <property type="protein sequence ID" value="KAE8653806.1"/>
    <property type="molecule type" value="Genomic_DNA"/>
</dbReference>